<dbReference type="Pfam" id="PF00078">
    <property type="entry name" value="RVT_1"/>
    <property type="match status" value="1"/>
</dbReference>
<dbReference type="Gene3D" id="2.60.40.10">
    <property type="entry name" value="Immunoglobulins"/>
    <property type="match status" value="2"/>
</dbReference>
<dbReference type="AlphaFoldDB" id="A0AAW0NPF4"/>
<dbReference type="PANTHER" id="PTHR35450:SF2">
    <property type="entry name" value="REVERSE TRANSCRIPTASE DOMAIN-CONTAINING PROTEIN"/>
    <property type="match status" value="1"/>
</dbReference>
<sequence>MRAITLSEAATDLKDRIMARMSSRQPRRQLQRLTSVILEVLREQPCEKPGETIPTMETKVGGKNQGSSEGSEPVDRGPERCDEKTSTQENSEGLHCKLDAVVENYPFVSIKCGIYKGDALSPLLFCIGLNPLSQIINKTGYGYRLRNGATISHLLYMDDIKLYAKSERDIDSLIHTTRIYSTDIGMSFGLDKCSRMVTKRGKHLRLYTSRKEGGRGLVSVRATIQDETSNIHKYIKDKAPTDGVLSECLRQWGTDDEVLEEEPSWEDKPLHGTYHRNITEVADLKISYQWLERAGLKDSTEALILAAQEQALSTRAIEAQIYHTRQDPSPDLPHQTRPRPRSTTPDKTQGVAPVDSVLMDFKGDHLICSSENIYPEPIVSWSPDSASKPQIQPMGNELFSVSSSLFFKLRPPQEFTCNISSSHSWKSATYSLKSPVQMSSDVSLSCSSSSSARVKSLKWTFNSLETILTQTGADVSYSDTWRPFVERVSESGDLSLTDLSSKHQGVYLCEVHTDQNISYSRTQLGQEPGESEPGESGPGLDQVSLDQVSLDQVSLDQVSLDQVSLNQVWTR</sequence>
<dbReference type="InterPro" id="IPR036179">
    <property type="entry name" value="Ig-like_dom_sf"/>
</dbReference>
<dbReference type="PANTHER" id="PTHR35450">
    <property type="entry name" value="REVERSE TRANSCRIPTASE DOMAIN-CONTAINING PROTEIN"/>
    <property type="match status" value="1"/>
</dbReference>
<feature type="region of interest" description="Disordered" evidence="1">
    <location>
        <begin position="523"/>
        <end position="543"/>
    </location>
</feature>
<reference evidence="4" key="1">
    <citation type="submission" date="2024-04" db="EMBL/GenBank/DDBJ databases">
        <title>Salinicola lusitanus LLJ914,a marine bacterium isolated from the Okinawa Trough.</title>
        <authorList>
            <person name="Li J."/>
        </authorList>
    </citation>
    <scope>NUCLEOTIDE SEQUENCE [LARGE SCALE GENOMIC DNA]</scope>
</reference>
<dbReference type="InterPro" id="IPR013783">
    <property type="entry name" value="Ig-like_fold"/>
</dbReference>
<protein>
    <recommendedName>
        <fullName evidence="2">Ig-like domain-containing protein</fullName>
    </recommendedName>
</protein>
<dbReference type="InterPro" id="IPR007110">
    <property type="entry name" value="Ig-like_dom"/>
</dbReference>
<organism evidence="3 4">
    <name type="scientific">Mugilogobius chulae</name>
    <name type="common">yellowstripe goby</name>
    <dbReference type="NCBI Taxonomy" id="88201"/>
    <lineage>
        <taxon>Eukaryota</taxon>
        <taxon>Metazoa</taxon>
        <taxon>Chordata</taxon>
        <taxon>Craniata</taxon>
        <taxon>Vertebrata</taxon>
        <taxon>Euteleostomi</taxon>
        <taxon>Actinopterygii</taxon>
        <taxon>Neopterygii</taxon>
        <taxon>Teleostei</taxon>
        <taxon>Neoteleostei</taxon>
        <taxon>Acanthomorphata</taxon>
        <taxon>Gobiaria</taxon>
        <taxon>Gobiiformes</taxon>
        <taxon>Gobioidei</taxon>
        <taxon>Gobiidae</taxon>
        <taxon>Gobionellinae</taxon>
        <taxon>Mugilogobius</taxon>
    </lineage>
</organism>
<name>A0AAW0NPF4_9GOBI</name>
<accession>A0AAW0NPF4</accession>
<dbReference type="SUPFAM" id="SSF48726">
    <property type="entry name" value="Immunoglobulin"/>
    <property type="match status" value="2"/>
</dbReference>
<evidence type="ECO:0000313" key="3">
    <source>
        <dbReference type="EMBL" id="KAK7906619.1"/>
    </source>
</evidence>
<feature type="domain" description="Ig-like" evidence="2">
    <location>
        <begin position="412"/>
        <end position="520"/>
    </location>
</feature>
<keyword evidence="4" id="KW-1185">Reference proteome</keyword>
<dbReference type="PROSITE" id="PS50835">
    <property type="entry name" value="IG_LIKE"/>
    <property type="match status" value="1"/>
</dbReference>
<dbReference type="Proteomes" id="UP001460270">
    <property type="component" value="Unassembled WGS sequence"/>
</dbReference>
<gene>
    <name evidence="3" type="ORF">WMY93_015231</name>
</gene>
<feature type="compositionally biased region" description="Basic and acidic residues" evidence="1">
    <location>
        <begin position="73"/>
        <end position="89"/>
    </location>
</feature>
<comment type="caution">
    <text evidence="3">The sequence shown here is derived from an EMBL/GenBank/DDBJ whole genome shotgun (WGS) entry which is preliminary data.</text>
</comment>
<evidence type="ECO:0000259" key="2">
    <source>
        <dbReference type="PROSITE" id="PS50835"/>
    </source>
</evidence>
<feature type="region of interest" description="Disordered" evidence="1">
    <location>
        <begin position="323"/>
        <end position="351"/>
    </location>
</feature>
<proteinExistence type="predicted"/>
<evidence type="ECO:0000313" key="4">
    <source>
        <dbReference type="Proteomes" id="UP001460270"/>
    </source>
</evidence>
<evidence type="ECO:0000256" key="1">
    <source>
        <dbReference type="SAM" id="MobiDB-lite"/>
    </source>
</evidence>
<dbReference type="InterPro" id="IPR000477">
    <property type="entry name" value="RT_dom"/>
</dbReference>
<feature type="region of interest" description="Disordered" evidence="1">
    <location>
        <begin position="47"/>
        <end position="89"/>
    </location>
</feature>
<dbReference type="EMBL" id="JBBPFD010000011">
    <property type="protein sequence ID" value="KAK7906619.1"/>
    <property type="molecule type" value="Genomic_DNA"/>
</dbReference>